<feature type="domain" description="Core-binding (CB)" evidence="11">
    <location>
        <begin position="1"/>
        <end position="82"/>
    </location>
</feature>
<dbReference type="GO" id="GO:0015074">
    <property type="term" value="P:DNA integration"/>
    <property type="evidence" value="ECO:0007669"/>
    <property type="project" value="UniProtKB-KW"/>
</dbReference>
<evidence type="ECO:0000256" key="8">
    <source>
        <dbReference type="ARBA" id="ARBA00023306"/>
    </source>
</evidence>
<evidence type="ECO:0000256" key="2">
    <source>
        <dbReference type="ARBA" id="ARBA00022490"/>
    </source>
</evidence>
<dbReference type="GO" id="GO:0006310">
    <property type="term" value="P:DNA recombination"/>
    <property type="evidence" value="ECO:0007669"/>
    <property type="project" value="UniProtKB-KW"/>
</dbReference>
<dbReference type="GO" id="GO:0051301">
    <property type="term" value="P:cell division"/>
    <property type="evidence" value="ECO:0007669"/>
    <property type="project" value="UniProtKB-KW"/>
</dbReference>
<dbReference type="Proteomes" id="UP000198860">
    <property type="component" value="Unassembled WGS sequence"/>
</dbReference>
<dbReference type="RefSeq" id="WP_089652291.1">
    <property type="nucleotide sequence ID" value="NZ_FNIZ01000008.1"/>
</dbReference>
<dbReference type="InterPro" id="IPR050090">
    <property type="entry name" value="Tyrosine_recombinase_XerCD"/>
</dbReference>
<dbReference type="OrthoDB" id="9801717at2"/>
<comment type="subcellular location">
    <subcellularLocation>
        <location evidence="1">Cytoplasm</location>
    </subcellularLocation>
</comment>
<feature type="domain" description="Tyr recombinase" evidence="10">
    <location>
        <begin position="103"/>
        <end position="282"/>
    </location>
</feature>
<dbReference type="Pfam" id="PF02899">
    <property type="entry name" value="Phage_int_SAM_1"/>
    <property type="match status" value="1"/>
</dbReference>
<gene>
    <name evidence="12" type="ORF">SAMN05421677_10812</name>
</gene>
<dbReference type="InterPro" id="IPR013762">
    <property type="entry name" value="Integrase-like_cat_sf"/>
</dbReference>
<proteinExistence type="predicted"/>
<evidence type="ECO:0000256" key="3">
    <source>
        <dbReference type="ARBA" id="ARBA00022618"/>
    </source>
</evidence>
<dbReference type="Gene3D" id="1.10.443.10">
    <property type="entry name" value="Intergrase catalytic core"/>
    <property type="match status" value="1"/>
</dbReference>
<evidence type="ECO:0000313" key="13">
    <source>
        <dbReference type="Proteomes" id="UP000198860"/>
    </source>
</evidence>
<dbReference type="InterPro" id="IPR002104">
    <property type="entry name" value="Integrase_catalytic"/>
</dbReference>
<evidence type="ECO:0000256" key="9">
    <source>
        <dbReference type="PROSITE-ProRule" id="PRU01248"/>
    </source>
</evidence>
<dbReference type="Gene3D" id="1.10.150.130">
    <property type="match status" value="1"/>
</dbReference>
<protein>
    <submittedName>
        <fullName evidence="12">Integrase/recombinase XerD</fullName>
    </submittedName>
</protein>
<evidence type="ECO:0000256" key="5">
    <source>
        <dbReference type="ARBA" id="ARBA00022908"/>
    </source>
</evidence>
<dbReference type="STRING" id="240303.SAMN05421677_10812"/>
<keyword evidence="4" id="KW-0159">Chromosome partition</keyword>
<keyword evidence="6 9" id="KW-0238">DNA-binding</keyword>
<dbReference type="GO" id="GO:0005737">
    <property type="term" value="C:cytoplasm"/>
    <property type="evidence" value="ECO:0007669"/>
    <property type="project" value="UniProtKB-SubCell"/>
</dbReference>
<dbReference type="EMBL" id="FNIZ01000008">
    <property type="protein sequence ID" value="SDO78847.1"/>
    <property type="molecule type" value="Genomic_DNA"/>
</dbReference>
<keyword evidence="2" id="KW-0963">Cytoplasm</keyword>
<dbReference type="PANTHER" id="PTHR30349:SF77">
    <property type="entry name" value="TYROSINE RECOMBINASE XERC"/>
    <property type="match status" value="1"/>
</dbReference>
<evidence type="ECO:0000256" key="4">
    <source>
        <dbReference type="ARBA" id="ARBA00022829"/>
    </source>
</evidence>
<dbReference type="PANTHER" id="PTHR30349">
    <property type="entry name" value="PHAGE INTEGRASE-RELATED"/>
    <property type="match status" value="1"/>
</dbReference>
<evidence type="ECO:0000313" key="12">
    <source>
        <dbReference type="EMBL" id="SDO78847.1"/>
    </source>
</evidence>
<name>A0A1H0MER2_HALAD</name>
<dbReference type="SUPFAM" id="SSF56349">
    <property type="entry name" value="DNA breaking-rejoining enzymes"/>
    <property type="match status" value="1"/>
</dbReference>
<evidence type="ECO:0000256" key="7">
    <source>
        <dbReference type="ARBA" id="ARBA00023172"/>
    </source>
</evidence>
<keyword evidence="5" id="KW-0229">DNA integration</keyword>
<evidence type="ECO:0000256" key="1">
    <source>
        <dbReference type="ARBA" id="ARBA00004496"/>
    </source>
</evidence>
<dbReference type="Pfam" id="PF00589">
    <property type="entry name" value="Phage_integrase"/>
    <property type="match status" value="1"/>
</dbReference>
<organism evidence="12 13">
    <name type="scientific">Halobacillus aidingensis</name>
    <dbReference type="NCBI Taxonomy" id="240303"/>
    <lineage>
        <taxon>Bacteria</taxon>
        <taxon>Bacillati</taxon>
        <taxon>Bacillota</taxon>
        <taxon>Bacilli</taxon>
        <taxon>Bacillales</taxon>
        <taxon>Bacillaceae</taxon>
        <taxon>Halobacillus</taxon>
    </lineage>
</organism>
<evidence type="ECO:0000256" key="6">
    <source>
        <dbReference type="ARBA" id="ARBA00023125"/>
    </source>
</evidence>
<keyword evidence="8" id="KW-0131">Cell cycle</keyword>
<dbReference type="InterPro" id="IPR011010">
    <property type="entry name" value="DNA_brk_join_enz"/>
</dbReference>
<dbReference type="InterPro" id="IPR044068">
    <property type="entry name" value="CB"/>
</dbReference>
<dbReference type="InterPro" id="IPR004107">
    <property type="entry name" value="Integrase_SAM-like_N"/>
</dbReference>
<dbReference type="AlphaFoldDB" id="A0A1H0MER2"/>
<keyword evidence="7" id="KW-0233">DNA recombination</keyword>
<evidence type="ECO:0000259" key="10">
    <source>
        <dbReference type="PROSITE" id="PS51898"/>
    </source>
</evidence>
<keyword evidence="3" id="KW-0132">Cell division</keyword>
<accession>A0A1H0MER2</accession>
<keyword evidence="13" id="KW-1185">Reference proteome</keyword>
<evidence type="ECO:0000259" key="11">
    <source>
        <dbReference type="PROSITE" id="PS51900"/>
    </source>
</evidence>
<dbReference type="InterPro" id="IPR010998">
    <property type="entry name" value="Integrase_recombinase_N"/>
</dbReference>
<reference evidence="13" key="1">
    <citation type="submission" date="2016-10" db="EMBL/GenBank/DDBJ databases">
        <authorList>
            <person name="Varghese N."/>
            <person name="Submissions S."/>
        </authorList>
    </citation>
    <scope>NUCLEOTIDE SEQUENCE [LARGE SCALE GENOMIC DNA]</scope>
    <source>
        <strain evidence="13">CGMCC 1.3703</strain>
    </source>
</reference>
<dbReference type="GO" id="GO:0007059">
    <property type="term" value="P:chromosome segregation"/>
    <property type="evidence" value="ECO:0007669"/>
    <property type="project" value="UniProtKB-KW"/>
</dbReference>
<dbReference type="PROSITE" id="PS51900">
    <property type="entry name" value="CB"/>
    <property type="match status" value="1"/>
</dbReference>
<dbReference type="GO" id="GO:0003677">
    <property type="term" value="F:DNA binding"/>
    <property type="evidence" value="ECO:0007669"/>
    <property type="project" value="UniProtKB-UniRule"/>
</dbReference>
<sequence>MKLSEAWEQYELDRQLEGYSPYTLKSYKLQSRLFIEHAGDLELEEVDFKMIKAYLAKDAKRLKPSSIANRMKYFKALFKWAVNEGLIVGNPAAKLREPKQGPRIPKAMREEEIENLREACETPLEHAIIEAFFTTGCRIGEIAKLNRNAINWEDRSIVVIGKGDKEREVYFSIKCGIWLKKYLNSRDDMNTSLFVTERRYKSEGGQPRKMSIPQLRWVIKRIARRAGIENVYPHKLRHSYATHLLNNDAPMEVIQSFLGHSNIKTTYLYAQLSGERRRQLYKKYF</sequence>
<dbReference type="PROSITE" id="PS51898">
    <property type="entry name" value="TYR_RECOMBINASE"/>
    <property type="match status" value="1"/>
</dbReference>